<dbReference type="EMBL" id="FNDD01000009">
    <property type="protein sequence ID" value="SDH16052.1"/>
    <property type="molecule type" value="Genomic_DNA"/>
</dbReference>
<sequence>MKHKKTFSLFFTIFQTLIYIPFFEYLNTGISVNLLVISYFLIFSAAMSQVFVWIFSRFGGFSSWKVYSSIIHSKKLSSYMLFLFLAPTLIKVLNITDMEQYITPSIYVYWLCGLLLLVFFTLFYSLSPKLYRYGSFDSFAKNGGNQLMLRDDVELAISTCEQRKNNLFIEEGKYFEEDFAILKSIRGGKDVPTNKLYSVLSERLTFSKEVYRELTGFFLLFPLMMMTLMFVCNVYFVASSGIECTSWNSFLQGVTEFKIAAQSCKQ</sequence>
<proteinExistence type="predicted"/>
<name>A0A1G8A530_9VIBR</name>
<keyword evidence="1" id="KW-0812">Transmembrane</keyword>
<evidence type="ECO:0000313" key="2">
    <source>
        <dbReference type="EMBL" id="SDH16052.1"/>
    </source>
</evidence>
<dbReference type="AlphaFoldDB" id="A0A1G8A530"/>
<evidence type="ECO:0000256" key="1">
    <source>
        <dbReference type="SAM" id="Phobius"/>
    </source>
</evidence>
<protein>
    <submittedName>
        <fullName evidence="2">Uncharacterized protein</fullName>
    </submittedName>
</protein>
<organism evidence="2 3">
    <name type="scientific">Vibrio xiamenensis</name>
    <dbReference type="NCBI Taxonomy" id="861298"/>
    <lineage>
        <taxon>Bacteria</taxon>
        <taxon>Pseudomonadati</taxon>
        <taxon>Pseudomonadota</taxon>
        <taxon>Gammaproteobacteria</taxon>
        <taxon>Vibrionales</taxon>
        <taxon>Vibrionaceae</taxon>
        <taxon>Vibrio</taxon>
    </lineage>
</organism>
<gene>
    <name evidence="2" type="ORF">SAMN04488136_109149</name>
</gene>
<feature type="transmembrane region" description="Helical" evidence="1">
    <location>
        <begin position="107"/>
        <end position="126"/>
    </location>
</feature>
<reference evidence="2 3" key="1">
    <citation type="submission" date="2016-10" db="EMBL/GenBank/DDBJ databases">
        <authorList>
            <person name="de Groot N.N."/>
        </authorList>
    </citation>
    <scope>NUCLEOTIDE SEQUENCE [LARGE SCALE GENOMIC DNA]</scope>
    <source>
        <strain evidence="2 3">CGMCC 1.10228</strain>
    </source>
</reference>
<evidence type="ECO:0000313" key="3">
    <source>
        <dbReference type="Proteomes" id="UP000198854"/>
    </source>
</evidence>
<dbReference type="Proteomes" id="UP000198854">
    <property type="component" value="Unassembled WGS sequence"/>
</dbReference>
<feature type="transmembrane region" description="Helical" evidence="1">
    <location>
        <begin position="217"/>
        <end position="238"/>
    </location>
</feature>
<keyword evidence="1" id="KW-1133">Transmembrane helix</keyword>
<accession>A0A1G8A530</accession>
<keyword evidence="1" id="KW-0472">Membrane</keyword>
<dbReference type="RefSeq" id="WP_093272824.1">
    <property type="nucleotide sequence ID" value="NZ_FNDD01000009.1"/>
</dbReference>
<feature type="transmembrane region" description="Helical" evidence="1">
    <location>
        <begin position="32"/>
        <end position="55"/>
    </location>
</feature>
<feature type="transmembrane region" description="Helical" evidence="1">
    <location>
        <begin position="76"/>
        <end position="95"/>
    </location>
</feature>
<feature type="transmembrane region" description="Helical" evidence="1">
    <location>
        <begin position="7"/>
        <end position="26"/>
    </location>
</feature>
<keyword evidence="3" id="KW-1185">Reference proteome</keyword>